<dbReference type="PANTHER" id="PTHR33129">
    <property type="entry name" value="PROTEIN KINASE DOMAIN-CONTAINING PROTEIN-RELATED"/>
    <property type="match status" value="1"/>
</dbReference>
<proteinExistence type="predicted"/>
<dbReference type="OrthoDB" id="74253at2759"/>
<dbReference type="PANTHER" id="PTHR33129:SF1">
    <property type="entry name" value="ATP-BINDING PROTEIN"/>
    <property type="match status" value="1"/>
</dbReference>
<name>A0A1W0ABK5_9STRA</name>
<dbReference type="InterPro" id="IPR052980">
    <property type="entry name" value="Crinkler_effector"/>
</dbReference>
<dbReference type="AlphaFoldDB" id="A0A1W0ABK5"/>
<protein>
    <submittedName>
        <fullName evidence="1">Crinkler (CRN) family protein</fullName>
    </submittedName>
</protein>
<dbReference type="EMBL" id="JNBS01000227">
    <property type="protein sequence ID" value="OQS07578.1"/>
    <property type="molecule type" value="Genomic_DNA"/>
</dbReference>
<comment type="caution">
    <text evidence="1">The sequence shown here is derived from an EMBL/GenBank/DDBJ whole genome shotgun (WGS) entry which is preliminary data.</text>
</comment>
<dbReference type="Proteomes" id="UP000243217">
    <property type="component" value="Unassembled WGS sequence"/>
</dbReference>
<keyword evidence="2" id="KW-1185">Reference proteome</keyword>
<evidence type="ECO:0000313" key="2">
    <source>
        <dbReference type="Proteomes" id="UP000243217"/>
    </source>
</evidence>
<sequence length="669" mass="76598">MCIPVDIDLSEQVRELHVAICKALGGTQQPSLLCLFLAHNDSGWVIQPDKTEEFLQPNVVPPPFVMMEPIRTLNSYFEIFIPLPMVIHVLVEILIDITLINPMNNLFLQGILAPLPNLTLLSNTVKYAEECSNLKTWATSKVHELPCIYEFMKNYGGCTSNGKIFWRTEESQIVAILLTAWFKESIKDDLNVLADKKAFLLGSPGVGKSTLMCIVAFYLVCVHKKKVLMYRRITETKTNKCLVYLALNDKDEIVYHAIQNCKDPTAINLYETLWNHYGIENVWLFMDGFIHDKISDGLLTFNLLATSQQVDLKSQVAVHSFCCLLPCWSKQDLALLGQFVYEYNDLDEIEERYYYSGGSVREFTLATIELIETQMNRAILRVKNPTAKYELTTESAEDQVDRLHHSFVKDINVINHFINVINWVQVIESEYAVASLSVRLRSDDLYQIYKWALDAQLQHLAGCAFEAYLHRAMSDNSLALHISEYDSRQDGHVSWVHRPLKDGAALCQGSANEEKYKDYLKLWNVDDNYRYWFPCCHNFPTIDSIVKLKSTSEKKEGIAYLQMTVLNSHDIDANHLKIFNGIFYSEAIKDAGNTAPPIYIVICPNREACESIVLTKPADVKESRKVCQLYVGYFDLFKFDGQYNSIPTESLPPNAPYRFRTGEKRPRES</sequence>
<evidence type="ECO:0000313" key="1">
    <source>
        <dbReference type="EMBL" id="OQS07578.1"/>
    </source>
</evidence>
<organism evidence="1 2">
    <name type="scientific">Thraustotheca clavata</name>
    <dbReference type="NCBI Taxonomy" id="74557"/>
    <lineage>
        <taxon>Eukaryota</taxon>
        <taxon>Sar</taxon>
        <taxon>Stramenopiles</taxon>
        <taxon>Oomycota</taxon>
        <taxon>Saprolegniomycetes</taxon>
        <taxon>Saprolegniales</taxon>
        <taxon>Achlyaceae</taxon>
        <taxon>Thraustotheca</taxon>
    </lineage>
</organism>
<reference evidence="1 2" key="1">
    <citation type="journal article" date="2014" name="Genome Biol. Evol.">
        <title>The secreted proteins of Achlya hypogyna and Thraustotheca clavata identify the ancestral oomycete secretome and reveal gene acquisitions by horizontal gene transfer.</title>
        <authorList>
            <person name="Misner I."/>
            <person name="Blouin N."/>
            <person name="Leonard G."/>
            <person name="Richards T.A."/>
            <person name="Lane C.E."/>
        </authorList>
    </citation>
    <scope>NUCLEOTIDE SEQUENCE [LARGE SCALE GENOMIC DNA]</scope>
    <source>
        <strain evidence="1 2">ATCC 34112</strain>
    </source>
</reference>
<gene>
    <name evidence="1" type="ORF">THRCLA_20116</name>
</gene>
<accession>A0A1W0ABK5</accession>